<organism evidence="1">
    <name type="scientific">Arundo donax</name>
    <name type="common">Giant reed</name>
    <name type="synonym">Donax arundinaceus</name>
    <dbReference type="NCBI Taxonomy" id="35708"/>
    <lineage>
        <taxon>Eukaryota</taxon>
        <taxon>Viridiplantae</taxon>
        <taxon>Streptophyta</taxon>
        <taxon>Embryophyta</taxon>
        <taxon>Tracheophyta</taxon>
        <taxon>Spermatophyta</taxon>
        <taxon>Magnoliopsida</taxon>
        <taxon>Liliopsida</taxon>
        <taxon>Poales</taxon>
        <taxon>Poaceae</taxon>
        <taxon>PACMAD clade</taxon>
        <taxon>Arundinoideae</taxon>
        <taxon>Arundineae</taxon>
        <taxon>Arundo</taxon>
    </lineage>
</organism>
<name>A0A0A9F4Y6_ARUDO</name>
<proteinExistence type="predicted"/>
<reference evidence="1" key="1">
    <citation type="submission" date="2014-09" db="EMBL/GenBank/DDBJ databases">
        <authorList>
            <person name="Magalhaes I.L.F."/>
            <person name="Oliveira U."/>
            <person name="Santos F.R."/>
            <person name="Vidigal T.H.D.A."/>
            <person name="Brescovit A.D."/>
            <person name="Santos A.J."/>
        </authorList>
    </citation>
    <scope>NUCLEOTIDE SEQUENCE</scope>
    <source>
        <tissue evidence="1">Shoot tissue taken approximately 20 cm above the soil surface</tissue>
    </source>
</reference>
<protein>
    <submittedName>
        <fullName evidence="1">Uncharacterized protein</fullName>
    </submittedName>
</protein>
<evidence type="ECO:0000313" key="1">
    <source>
        <dbReference type="EMBL" id="JAE06274.1"/>
    </source>
</evidence>
<accession>A0A0A9F4Y6</accession>
<dbReference type="AlphaFoldDB" id="A0A0A9F4Y6"/>
<reference evidence="1" key="2">
    <citation type="journal article" date="2015" name="Data Brief">
        <title>Shoot transcriptome of the giant reed, Arundo donax.</title>
        <authorList>
            <person name="Barrero R.A."/>
            <person name="Guerrero F.D."/>
            <person name="Moolhuijzen P."/>
            <person name="Goolsby J.A."/>
            <person name="Tidwell J."/>
            <person name="Bellgard S.E."/>
            <person name="Bellgard M.I."/>
        </authorList>
    </citation>
    <scope>NUCLEOTIDE SEQUENCE</scope>
    <source>
        <tissue evidence="1">Shoot tissue taken approximately 20 cm above the soil surface</tissue>
    </source>
</reference>
<sequence length="56" mass="6174">MESTATSTHSLSQPTATTQCTTLSLHQRAQQINRPHLTTLHDALGAAGQGSMRWWR</sequence>
<dbReference type="EMBL" id="GBRH01191622">
    <property type="protein sequence ID" value="JAE06274.1"/>
    <property type="molecule type" value="Transcribed_RNA"/>
</dbReference>